<keyword evidence="4" id="KW-1185">Reference proteome</keyword>
<reference evidence="3 4" key="1">
    <citation type="journal article" date="2010" name="Cell">
        <title>The genome of Naegleria gruberi illuminates early eukaryotic versatility.</title>
        <authorList>
            <person name="Fritz-Laylin L.K."/>
            <person name="Prochnik S.E."/>
            <person name="Ginger M.L."/>
            <person name="Dacks J.B."/>
            <person name="Carpenter M.L."/>
            <person name="Field M.C."/>
            <person name="Kuo A."/>
            <person name="Paredez A."/>
            <person name="Chapman J."/>
            <person name="Pham J."/>
            <person name="Shu S."/>
            <person name="Neupane R."/>
            <person name="Cipriano M."/>
            <person name="Mancuso J."/>
            <person name="Tu H."/>
            <person name="Salamov A."/>
            <person name="Lindquist E."/>
            <person name="Shapiro H."/>
            <person name="Lucas S."/>
            <person name="Grigoriev I.V."/>
            <person name="Cande W.Z."/>
            <person name="Fulton C."/>
            <person name="Rokhsar D.S."/>
            <person name="Dawson S.C."/>
        </authorList>
    </citation>
    <scope>NUCLEOTIDE SEQUENCE [LARGE SCALE GENOMIC DNA]</scope>
    <source>
        <strain evidence="3 4">NEG-M</strain>
    </source>
</reference>
<feature type="region of interest" description="Disordered" evidence="1">
    <location>
        <begin position="65"/>
        <end position="98"/>
    </location>
</feature>
<feature type="region of interest" description="Disordered" evidence="1">
    <location>
        <begin position="133"/>
        <end position="155"/>
    </location>
</feature>
<feature type="compositionally biased region" description="Low complexity" evidence="1">
    <location>
        <begin position="139"/>
        <end position="154"/>
    </location>
</feature>
<protein>
    <submittedName>
        <fullName evidence="3">Predicted protein</fullName>
    </submittedName>
</protein>
<dbReference type="AlphaFoldDB" id="D2VHZ2"/>
<feature type="transmembrane region" description="Helical" evidence="2">
    <location>
        <begin position="499"/>
        <end position="521"/>
    </location>
</feature>
<dbReference type="Proteomes" id="UP000006671">
    <property type="component" value="Unassembled WGS sequence"/>
</dbReference>
<keyword evidence="2" id="KW-1133">Transmembrane helix</keyword>
<sequence>MPPTNSQTKPNQTSNTSTKAIKKTKKKKHEFVNIMFFDNQITSECFENHKAGNLFHWKVQQPTHASSSTQHGVSSTIGASTPTSVVSSSLSSNSATSSRFLPTHVLSNSSGSSSSSASESDNTILHDALPTSHSTLHASNSSISSVNSSNSSQSHRLLETNQKIQDYTPIFIKPPNMLDSLATSTTETHPSLYQIMEKQHVEREKSETRQDYSSNLVIRNETSITLMGSIPPSPQQQHTGHAVGVEKRKRTNNLIVVVSSATFVVEIESSESSSSHNIYNFILLIITIMEVVNNSIPLNIDQYSPPPPNIIVNNHLNHHHSQQQHSNNNGQQEMMEVDRVFMMMNNNNNNNFVQNPSTSPPQQTPPNHPGINNYYYYMPNPYNHSESATNNGVFAYQPVFVTIPSHHLIPSPSNTNIPQPQPQQNVGSIPNNLSKSISFDSDPLSASNHMNHFKQKFSNEVYIDEYSLPHYAQQNPSDQYYSYSQFSDPRLWIKPSNSFFTYPLVMSFFNLILLGLGHTLIGQDRKGVSYMLVTMIIFFLCIVFFGILALPFYWLWALMVIMDGYKLSKRLREGIPIHQSECTNKWATRGISQFVGADLTLFNNNNPRECSQEWLDMINHLTTI</sequence>
<name>D2VHZ2_NAEGR</name>
<gene>
    <name evidence="3" type="ORF">NAEGRDRAFT_49689</name>
</gene>
<keyword evidence="2" id="KW-0812">Transmembrane</keyword>
<evidence type="ECO:0000313" key="3">
    <source>
        <dbReference type="EMBL" id="EFC43424.1"/>
    </source>
</evidence>
<feature type="region of interest" description="Disordered" evidence="1">
    <location>
        <begin position="1"/>
        <end position="25"/>
    </location>
</feature>
<organism evidence="4">
    <name type="scientific">Naegleria gruberi</name>
    <name type="common">Amoeba</name>
    <dbReference type="NCBI Taxonomy" id="5762"/>
    <lineage>
        <taxon>Eukaryota</taxon>
        <taxon>Discoba</taxon>
        <taxon>Heterolobosea</taxon>
        <taxon>Tetramitia</taxon>
        <taxon>Eutetramitia</taxon>
        <taxon>Vahlkampfiidae</taxon>
        <taxon>Naegleria</taxon>
    </lineage>
</organism>
<dbReference type="EMBL" id="GG738873">
    <property type="protein sequence ID" value="EFC43424.1"/>
    <property type="molecule type" value="Genomic_DNA"/>
</dbReference>
<feature type="compositionally biased region" description="Polar residues" evidence="1">
    <location>
        <begin position="65"/>
        <end position="79"/>
    </location>
</feature>
<dbReference type="RefSeq" id="XP_002676168.1">
    <property type="nucleotide sequence ID" value="XM_002676122.1"/>
</dbReference>
<dbReference type="VEuPathDB" id="AmoebaDB:NAEGRDRAFT_49689"/>
<evidence type="ECO:0000313" key="4">
    <source>
        <dbReference type="Proteomes" id="UP000006671"/>
    </source>
</evidence>
<accession>D2VHZ2</accession>
<feature type="transmembrane region" description="Helical" evidence="2">
    <location>
        <begin position="533"/>
        <end position="562"/>
    </location>
</feature>
<keyword evidence="2" id="KW-0472">Membrane</keyword>
<dbReference type="GeneID" id="8853080"/>
<evidence type="ECO:0000256" key="2">
    <source>
        <dbReference type="SAM" id="Phobius"/>
    </source>
</evidence>
<proteinExistence type="predicted"/>
<dbReference type="InParanoid" id="D2VHZ2"/>
<feature type="compositionally biased region" description="Polar residues" evidence="1">
    <location>
        <begin position="1"/>
        <end position="12"/>
    </location>
</feature>
<feature type="compositionally biased region" description="Low complexity" evidence="1">
    <location>
        <begin position="80"/>
        <end position="98"/>
    </location>
</feature>
<dbReference type="KEGG" id="ngr:NAEGRDRAFT_49689"/>
<dbReference type="OrthoDB" id="10267397at2759"/>
<evidence type="ECO:0000256" key="1">
    <source>
        <dbReference type="SAM" id="MobiDB-lite"/>
    </source>
</evidence>